<dbReference type="OrthoDB" id="9762913at2"/>
<dbReference type="Pfam" id="PF00857">
    <property type="entry name" value="Isochorismatase"/>
    <property type="match status" value="1"/>
</dbReference>
<dbReference type="InterPro" id="IPR000868">
    <property type="entry name" value="Isochorismatase-like_dom"/>
</dbReference>
<dbReference type="Pfam" id="PF00171">
    <property type="entry name" value="Aldedh"/>
    <property type="match status" value="1"/>
</dbReference>
<dbReference type="EMBL" id="QNRR01000006">
    <property type="protein sequence ID" value="RBP42446.1"/>
    <property type="molecule type" value="Genomic_DNA"/>
</dbReference>
<dbReference type="InterPro" id="IPR016163">
    <property type="entry name" value="Ald_DH_C"/>
</dbReference>
<dbReference type="PROSITE" id="PS00070">
    <property type="entry name" value="ALDEHYDE_DEHYDR_CYS"/>
    <property type="match status" value="1"/>
</dbReference>
<keyword evidence="6" id="KW-1185">Reference proteome</keyword>
<dbReference type="CDD" id="cd00431">
    <property type="entry name" value="cysteine_hydrolases"/>
    <property type="match status" value="1"/>
</dbReference>
<protein>
    <submittedName>
        <fullName evidence="5">Acyl-CoA reductase-like NAD-dependent aldehyde dehydrogenase</fullName>
    </submittedName>
</protein>
<dbReference type="SUPFAM" id="SSF53720">
    <property type="entry name" value="ALDH-like"/>
    <property type="match status" value="1"/>
</dbReference>
<dbReference type="CDD" id="cd07078">
    <property type="entry name" value="ALDH"/>
    <property type="match status" value="1"/>
</dbReference>
<dbReference type="GO" id="GO:0016620">
    <property type="term" value="F:oxidoreductase activity, acting on the aldehyde or oxo group of donors, NAD or NADP as acceptor"/>
    <property type="evidence" value="ECO:0007669"/>
    <property type="project" value="InterPro"/>
</dbReference>
<dbReference type="InterPro" id="IPR036380">
    <property type="entry name" value="Isochorismatase-like_sf"/>
</dbReference>
<feature type="region of interest" description="Disordered" evidence="2">
    <location>
        <begin position="497"/>
        <end position="516"/>
    </location>
</feature>
<reference evidence="5 6" key="1">
    <citation type="submission" date="2018-06" db="EMBL/GenBank/DDBJ databases">
        <title>Genomic Encyclopedia of Type Strains, Phase IV (KMG-IV): sequencing the most valuable type-strain genomes for metagenomic binning, comparative biology and taxonomic classification.</title>
        <authorList>
            <person name="Goeker M."/>
        </authorList>
    </citation>
    <scope>NUCLEOTIDE SEQUENCE [LARGE SCALE GENOMIC DNA]</scope>
    <source>
        <strain evidence="5 6">DSM 25532</strain>
    </source>
</reference>
<dbReference type="InterPro" id="IPR016161">
    <property type="entry name" value="Ald_DH/histidinol_DH"/>
</dbReference>
<dbReference type="Gene3D" id="3.40.309.10">
    <property type="entry name" value="Aldehyde Dehydrogenase, Chain A, domain 2"/>
    <property type="match status" value="1"/>
</dbReference>
<proteinExistence type="predicted"/>
<dbReference type="Proteomes" id="UP000253426">
    <property type="component" value="Unassembled WGS sequence"/>
</dbReference>
<dbReference type="RefSeq" id="WP_113959578.1">
    <property type="nucleotide sequence ID" value="NZ_QNRR01000006.1"/>
</dbReference>
<evidence type="ECO:0000313" key="5">
    <source>
        <dbReference type="EMBL" id="RBP42446.1"/>
    </source>
</evidence>
<dbReference type="SUPFAM" id="SSF52499">
    <property type="entry name" value="Isochorismatase-like hydrolases"/>
    <property type="match status" value="1"/>
</dbReference>
<sequence>MKPVLLLVDLQRDYLDAPGLEPSAGQLIHECSRLLNACRARGIPVIHIWTSVSRERDERMPHWKAADRWRCEVGTPGHAPPASLAPQPGEHTVHKTGFSPFTKPELGHHLAEGGFDHAIIAGVHLHACVRETILGAYERGMTVWVADGATGSDDPLHAAITRRYLGQRGIRFASVADISAMLECNGTVVTAARPAIIPTHTDIPVPRPASEGMNLVPMAERAHLLETLARQLEHQAHELARAMADEIGKPVYHGEREVRHTAAMLRKVMQRAADDAATNHGDAPEVRHRPLGTVAIVTPWNNPFYIPLSKIAPALLYGNTVAWKPSPLAPGIARRVIQMLQESRPDLPLPSILTLVEGGREAAAQLMNHPGIHAVTLTGSLETGFSAHEICARRHLPFQAELGGNNAALVWEDADLPEAARLIAKGAFAQAGQRCTANRRVIVHTSCKDAFLSHLQQETRRLCWGDPLQESTRIGPMVTPAHCERFRRLLDRAETSGGTLTCPQEEREPHPSWGHEGAWHPPAIISCDNPRAEVVQHESFGPLLVMQTANRWDEAISLLNGVPQGLAAAVFTRSEEVTARFLADARAGILKVNQSTADAGLDLPFGGWKSSGIGPPEHGRFDREFYTRAQTVYGIGRG</sequence>
<name>A0A366HI69_9BACT</name>
<dbReference type="InterPro" id="IPR016162">
    <property type="entry name" value="Ald_DH_N"/>
</dbReference>
<evidence type="ECO:0000259" key="4">
    <source>
        <dbReference type="Pfam" id="PF00857"/>
    </source>
</evidence>
<organism evidence="5 6">
    <name type="scientific">Roseimicrobium gellanilyticum</name>
    <dbReference type="NCBI Taxonomy" id="748857"/>
    <lineage>
        <taxon>Bacteria</taxon>
        <taxon>Pseudomonadati</taxon>
        <taxon>Verrucomicrobiota</taxon>
        <taxon>Verrucomicrobiia</taxon>
        <taxon>Verrucomicrobiales</taxon>
        <taxon>Verrucomicrobiaceae</taxon>
        <taxon>Roseimicrobium</taxon>
    </lineage>
</organism>
<dbReference type="Gene3D" id="3.40.605.10">
    <property type="entry name" value="Aldehyde Dehydrogenase, Chain A, domain 1"/>
    <property type="match status" value="1"/>
</dbReference>
<evidence type="ECO:0000256" key="2">
    <source>
        <dbReference type="SAM" id="MobiDB-lite"/>
    </source>
</evidence>
<evidence type="ECO:0000256" key="1">
    <source>
        <dbReference type="ARBA" id="ARBA00023002"/>
    </source>
</evidence>
<evidence type="ECO:0000259" key="3">
    <source>
        <dbReference type="Pfam" id="PF00171"/>
    </source>
</evidence>
<comment type="caution">
    <text evidence="5">The sequence shown here is derived from an EMBL/GenBank/DDBJ whole genome shotgun (WGS) entry which is preliminary data.</text>
</comment>
<accession>A0A366HI69</accession>
<dbReference type="PANTHER" id="PTHR11699">
    <property type="entry name" value="ALDEHYDE DEHYDROGENASE-RELATED"/>
    <property type="match status" value="1"/>
</dbReference>
<keyword evidence="1" id="KW-0560">Oxidoreductase</keyword>
<feature type="domain" description="Aldehyde dehydrogenase" evidence="3">
    <location>
        <begin position="209"/>
        <end position="632"/>
    </location>
</feature>
<dbReference type="InterPro" id="IPR016160">
    <property type="entry name" value="Ald_DH_CS_CYS"/>
</dbReference>
<dbReference type="InterPro" id="IPR015590">
    <property type="entry name" value="Aldehyde_DH_dom"/>
</dbReference>
<dbReference type="AlphaFoldDB" id="A0A366HI69"/>
<gene>
    <name evidence="5" type="ORF">DES53_106154</name>
</gene>
<feature type="domain" description="Isochorismatase-like" evidence="4">
    <location>
        <begin position="4"/>
        <end position="159"/>
    </location>
</feature>
<dbReference type="Gene3D" id="3.40.50.850">
    <property type="entry name" value="Isochorismatase-like"/>
    <property type="match status" value="1"/>
</dbReference>
<evidence type="ECO:0000313" key="6">
    <source>
        <dbReference type="Proteomes" id="UP000253426"/>
    </source>
</evidence>